<name>A0A1U8BPC0_NELNU</name>
<dbReference type="InterPro" id="IPR027417">
    <property type="entry name" value="P-loop_NTPase"/>
</dbReference>
<evidence type="ECO:0000313" key="5">
    <source>
        <dbReference type="Proteomes" id="UP000189703"/>
    </source>
</evidence>
<organism evidence="5 6">
    <name type="scientific">Nelumbo nucifera</name>
    <name type="common">Sacred lotus</name>
    <dbReference type="NCBI Taxonomy" id="4432"/>
    <lineage>
        <taxon>Eukaryota</taxon>
        <taxon>Viridiplantae</taxon>
        <taxon>Streptophyta</taxon>
        <taxon>Embryophyta</taxon>
        <taxon>Tracheophyta</taxon>
        <taxon>Spermatophyta</taxon>
        <taxon>Magnoliopsida</taxon>
        <taxon>Proteales</taxon>
        <taxon>Nelumbonaceae</taxon>
        <taxon>Nelumbo</taxon>
    </lineage>
</organism>
<dbReference type="Gene3D" id="1.10.10.10">
    <property type="entry name" value="Winged helix-like DNA-binding domain superfamily/Winged helix DNA-binding domain"/>
    <property type="match status" value="1"/>
</dbReference>
<dbReference type="OMA" id="DASEETW"/>
<dbReference type="eggNOG" id="KOG4658">
    <property type="taxonomic scope" value="Eukaryota"/>
</dbReference>
<dbReference type="KEGG" id="nnu:104613035"/>
<dbReference type="GO" id="GO:0006952">
    <property type="term" value="P:defense response"/>
    <property type="evidence" value="ECO:0007669"/>
    <property type="project" value="UniProtKB-KW"/>
</dbReference>
<dbReference type="GeneID" id="104613035"/>
<dbReference type="PANTHER" id="PTHR23155:SF1205">
    <property type="entry name" value="DISEASE RESISTANCE PROTEIN RPM1"/>
    <property type="match status" value="1"/>
</dbReference>
<keyword evidence="2" id="KW-0611">Plant defense</keyword>
<evidence type="ECO:0000256" key="2">
    <source>
        <dbReference type="ARBA" id="ARBA00022821"/>
    </source>
</evidence>
<dbReference type="Gene3D" id="1.10.8.430">
    <property type="entry name" value="Helical domain of apoptotic protease-activating factors"/>
    <property type="match status" value="1"/>
</dbReference>
<dbReference type="OrthoDB" id="37484at2759"/>
<sequence length="253" mass="28430">MCGTRVVRNGLSLKILLTEAGAKGSKILVTTRSRKVAKVMGVVEAYDLGELSEDDCWSLFKQRAFNQQGEKEEKPELVKIGKQIVSKCRGVALAAITLGGLLLDASEETWLEIRDSQLWELDSKHISEPEAKENFILNTLRLSYFHLPAVLKPCFAYCSLFPKDHVIDKETLIQLWMAQGFIIQSPQWIHKSMEGMGEENFRYLLGRCLFQDEQKDEEGNIISCKMHDLVHDLAQSVAGALVSVASLITMTKN</sequence>
<feature type="domain" description="Disease resistance protein winged helix" evidence="4">
    <location>
        <begin position="160"/>
        <end position="234"/>
    </location>
</feature>
<reference evidence="6" key="1">
    <citation type="submission" date="2025-08" db="UniProtKB">
        <authorList>
            <consortium name="RefSeq"/>
        </authorList>
    </citation>
    <scope>IDENTIFICATION</scope>
</reference>
<dbReference type="GO" id="GO:0043531">
    <property type="term" value="F:ADP binding"/>
    <property type="evidence" value="ECO:0007669"/>
    <property type="project" value="InterPro"/>
</dbReference>
<gene>
    <name evidence="6" type="primary">LOC104613035</name>
</gene>
<feature type="domain" description="NB-ARC" evidence="3">
    <location>
        <begin position="20"/>
        <end position="68"/>
    </location>
</feature>
<dbReference type="InParanoid" id="A0A1U8BPC0"/>
<dbReference type="InterPro" id="IPR058922">
    <property type="entry name" value="WHD_DRP"/>
</dbReference>
<dbReference type="Pfam" id="PF00931">
    <property type="entry name" value="NB-ARC"/>
    <property type="match status" value="1"/>
</dbReference>
<evidence type="ECO:0000313" key="6">
    <source>
        <dbReference type="RefSeq" id="XP_010279023.1"/>
    </source>
</evidence>
<dbReference type="InterPro" id="IPR042197">
    <property type="entry name" value="Apaf_helical"/>
</dbReference>
<dbReference type="InterPro" id="IPR044974">
    <property type="entry name" value="Disease_R_plants"/>
</dbReference>
<dbReference type="SUPFAM" id="SSF52540">
    <property type="entry name" value="P-loop containing nucleoside triphosphate hydrolases"/>
    <property type="match status" value="1"/>
</dbReference>
<dbReference type="FunFam" id="1.10.10.10:FF:000322">
    <property type="entry name" value="Probable disease resistance protein At1g63360"/>
    <property type="match status" value="1"/>
</dbReference>
<keyword evidence="5" id="KW-1185">Reference proteome</keyword>
<evidence type="ECO:0000259" key="4">
    <source>
        <dbReference type="Pfam" id="PF23559"/>
    </source>
</evidence>
<accession>A0A1U8BPC0</accession>
<dbReference type="AlphaFoldDB" id="A0A1U8BPC0"/>
<keyword evidence="1" id="KW-0677">Repeat</keyword>
<dbReference type="PANTHER" id="PTHR23155">
    <property type="entry name" value="DISEASE RESISTANCE PROTEIN RP"/>
    <property type="match status" value="1"/>
</dbReference>
<dbReference type="RefSeq" id="XP_010279023.1">
    <property type="nucleotide sequence ID" value="XM_010280721.1"/>
</dbReference>
<dbReference type="Proteomes" id="UP000189703">
    <property type="component" value="Unplaced"/>
</dbReference>
<protein>
    <submittedName>
        <fullName evidence="6">Disease resistance protein RGA3</fullName>
    </submittedName>
</protein>
<evidence type="ECO:0000256" key="1">
    <source>
        <dbReference type="ARBA" id="ARBA00022737"/>
    </source>
</evidence>
<dbReference type="Pfam" id="PF23559">
    <property type="entry name" value="WHD_DRP"/>
    <property type="match status" value="1"/>
</dbReference>
<evidence type="ECO:0000259" key="3">
    <source>
        <dbReference type="Pfam" id="PF00931"/>
    </source>
</evidence>
<dbReference type="SMR" id="A0A1U8BPC0"/>
<proteinExistence type="predicted"/>
<dbReference type="InterPro" id="IPR002182">
    <property type="entry name" value="NB-ARC"/>
</dbReference>
<dbReference type="InterPro" id="IPR036388">
    <property type="entry name" value="WH-like_DNA-bd_sf"/>
</dbReference>